<comment type="caution">
    <text evidence="1">The sequence shown here is derived from an EMBL/GenBank/DDBJ whole genome shotgun (WGS) entry which is preliminary data.</text>
</comment>
<sequence>MPMERHKKMKAELPLSLIECDILPRLPAKSVGRCICVCKQWKSFLLTPMFARKHLHYVTINDYKFLLLDSLPPLSFHTLPLYLWEWCLLRPISIGLRKGPIPIPIPIPIPNPAPRAEYMLASLDGLTETFRKIRYPPLPLDAGDREYCGSLVVLKGRIHFGVSNTIIYEDNIDIDLKHGDLWRMDGDGDGDGWEKVATFSDPLYDEFRRQHLCRECIGYWLAIFEENNCFKKMNLEDMARQCGYFCSRSWEYRSSRMMYVETLVFTNPQLVNC</sequence>
<protein>
    <submittedName>
        <fullName evidence="1">Uncharacterized protein</fullName>
    </submittedName>
</protein>
<dbReference type="EMBL" id="CM042038">
    <property type="protein sequence ID" value="KAI3731817.1"/>
    <property type="molecule type" value="Genomic_DNA"/>
</dbReference>
<dbReference type="Proteomes" id="UP001056120">
    <property type="component" value="Linkage Group LG21"/>
</dbReference>
<proteinExistence type="predicted"/>
<evidence type="ECO:0000313" key="2">
    <source>
        <dbReference type="Proteomes" id="UP001056120"/>
    </source>
</evidence>
<evidence type="ECO:0000313" key="1">
    <source>
        <dbReference type="EMBL" id="KAI3731817.1"/>
    </source>
</evidence>
<keyword evidence="2" id="KW-1185">Reference proteome</keyword>
<organism evidence="1 2">
    <name type="scientific">Smallanthus sonchifolius</name>
    <dbReference type="NCBI Taxonomy" id="185202"/>
    <lineage>
        <taxon>Eukaryota</taxon>
        <taxon>Viridiplantae</taxon>
        <taxon>Streptophyta</taxon>
        <taxon>Embryophyta</taxon>
        <taxon>Tracheophyta</taxon>
        <taxon>Spermatophyta</taxon>
        <taxon>Magnoliopsida</taxon>
        <taxon>eudicotyledons</taxon>
        <taxon>Gunneridae</taxon>
        <taxon>Pentapetalae</taxon>
        <taxon>asterids</taxon>
        <taxon>campanulids</taxon>
        <taxon>Asterales</taxon>
        <taxon>Asteraceae</taxon>
        <taxon>Asteroideae</taxon>
        <taxon>Heliantheae alliance</taxon>
        <taxon>Millerieae</taxon>
        <taxon>Smallanthus</taxon>
    </lineage>
</organism>
<reference evidence="1 2" key="2">
    <citation type="journal article" date="2022" name="Mol. Ecol. Resour.">
        <title>The genomes of chicory, endive, great burdock and yacon provide insights into Asteraceae paleo-polyploidization history and plant inulin production.</title>
        <authorList>
            <person name="Fan W."/>
            <person name="Wang S."/>
            <person name="Wang H."/>
            <person name="Wang A."/>
            <person name="Jiang F."/>
            <person name="Liu H."/>
            <person name="Zhao H."/>
            <person name="Xu D."/>
            <person name="Zhang Y."/>
        </authorList>
    </citation>
    <scope>NUCLEOTIDE SEQUENCE [LARGE SCALE GENOMIC DNA]</scope>
    <source>
        <strain evidence="2">cv. Yunnan</strain>
        <tissue evidence="1">Leaves</tissue>
    </source>
</reference>
<name>A0ACB9CCE6_9ASTR</name>
<reference evidence="2" key="1">
    <citation type="journal article" date="2022" name="Mol. Ecol. Resour.">
        <title>The genomes of chicory, endive, great burdock and yacon provide insights into Asteraceae palaeo-polyploidization history and plant inulin production.</title>
        <authorList>
            <person name="Fan W."/>
            <person name="Wang S."/>
            <person name="Wang H."/>
            <person name="Wang A."/>
            <person name="Jiang F."/>
            <person name="Liu H."/>
            <person name="Zhao H."/>
            <person name="Xu D."/>
            <person name="Zhang Y."/>
        </authorList>
    </citation>
    <scope>NUCLEOTIDE SEQUENCE [LARGE SCALE GENOMIC DNA]</scope>
    <source>
        <strain evidence="2">cv. Yunnan</strain>
    </source>
</reference>
<accession>A0ACB9CCE6</accession>
<gene>
    <name evidence="1" type="ORF">L1987_63007</name>
</gene>